<sequence length="237" mass="26014">MSSRGRTVIQFHYLLLGLDVQSRIRHTLHVLIFSAIKVIACRCQPLAAELPLSDIMHLPFLLATGSWLIFVERTWTALVDVTIDDTYGDPNTGAQIMYMPDNWNNGTSCSACTAHPASSQTYLGTWHDNTWNPPANSTEAAEVQTASAAFNGSAVYIFCIIAHSLVSPDGNTNMTFYIDDETVGHYALLPSGAQPTYSYNINVYLNTSVPPGQHTIKIQNGPLGQKALVLLDYITYS</sequence>
<organism evidence="1 2">
    <name type="scientific">Piloderma croceum (strain F 1598)</name>
    <dbReference type="NCBI Taxonomy" id="765440"/>
    <lineage>
        <taxon>Eukaryota</taxon>
        <taxon>Fungi</taxon>
        <taxon>Dikarya</taxon>
        <taxon>Basidiomycota</taxon>
        <taxon>Agaricomycotina</taxon>
        <taxon>Agaricomycetes</taxon>
        <taxon>Agaricomycetidae</taxon>
        <taxon>Atheliales</taxon>
        <taxon>Atheliaceae</taxon>
        <taxon>Piloderma</taxon>
    </lineage>
</organism>
<dbReference type="OrthoDB" id="3245657at2759"/>
<evidence type="ECO:0000313" key="2">
    <source>
        <dbReference type="Proteomes" id="UP000054166"/>
    </source>
</evidence>
<keyword evidence="2" id="KW-1185">Reference proteome</keyword>
<dbReference type="Gene3D" id="2.60.120.260">
    <property type="entry name" value="Galactose-binding domain-like"/>
    <property type="match status" value="1"/>
</dbReference>
<reference evidence="2" key="2">
    <citation type="submission" date="2015-01" db="EMBL/GenBank/DDBJ databases">
        <title>Evolutionary Origins and Diversification of the Mycorrhizal Mutualists.</title>
        <authorList>
            <consortium name="DOE Joint Genome Institute"/>
            <consortium name="Mycorrhizal Genomics Consortium"/>
            <person name="Kohler A."/>
            <person name="Kuo A."/>
            <person name="Nagy L.G."/>
            <person name="Floudas D."/>
            <person name="Copeland A."/>
            <person name="Barry K.W."/>
            <person name="Cichocki N."/>
            <person name="Veneault-Fourrey C."/>
            <person name="LaButti K."/>
            <person name="Lindquist E.A."/>
            <person name="Lipzen A."/>
            <person name="Lundell T."/>
            <person name="Morin E."/>
            <person name="Murat C."/>
            <person name="Riley R."/>
            <person name="Ohm R."/>
            <person name="Sun H."/>
            <person name="Tunlid A."/>
            <person name="Henrissat B."/>
            <person name="Grigoriev I.V."/>
            <person name="Hibbett D.S."/>
            <person name="Martin F."/>
        </authorList>
    </citation>
    <scope>NUCLEOTIDE SEQUENCE [LARGE SCALE GENOMIC DNA]</scope>
    <source>
        <strain evidence="2">F 1598</strain>
    </source>
</reference>
<proteinExistence type="predicted"/>
<accession>A0A0C3G253</accession>
<reference evidence="1 2" key="1">
    <citation type="submission" date="2014-04" db="EMBL/GenBank/DDBJ databases">
        <authorList>
            <consortium name="DOE Joint Genome Institute"/>
            <person name="Kuo A."/>
            <person name="Tarkka M."/>
            <person name="Buscot F."/>
            <person name="Kohler A."/>
            <person name="Nagy L.G."/>
            <person name="Floudas D."/>
            <person name="Copeland A."/>
            <person name="Barry K.W."/>
            <person name="Cichocki N."/>
            <person name="Veneault-Fourrey C."/>
            <person name="LaButti K."/>
            <person name="Lindquist E.A."/>
            <person name="Lipzen A."/>
            <person name="Lundell T."/>
            <person name="Morin E."/>
            <person name="Murat C."/>
            <person name="Sun H."/>
            <person name="Tunlid A."/>
            <person name="Henrissat B."/>
            <person name="Grigoriev I.V."/>
            <person name="Hibbett D.S."/>
            <person name="Martin F."/>
            <person name="Nordberg H.P."/>
            <person name="Cantor M.N."/>
            <person name="Hua S.X."/>
        </authorList>
    </citation>
    <scope>NUCLEOTIDE SEQUENCE [LARGE SCALE GENOMIC DNA]</scope>
    <source>
        <strain evidence="1 2">F 1598</strain>
    </source>
</reference>
<evidence type="ECO:0000313" key="1">
    <source>
        <dbReference type="EMBL" id="KIM84656.1"/>
    </source>
</evidence>
<gene>
    <name evidence="1" type="ORF">PILCRDRAFT_391863</name>
</gene>
<dbReference type="HOGENOM" id="CLU_081164_2_0_1"/>
<dbReference type="AlphaFoldDB" id="A0A0C3G253"/>
<dbReference type="InParanoid" id="A0A0C3G253"/>
<protein>
    <submittedName>
        <fullName evidence="1">Uncharacterized protein</fullName>
    </submittedName>
</protein>
<dbReference type="EMBL" id="KN832987">
    <property type="protein sequence ID" value="KIM84656.1"/>
    <property type="molecule type" value="Genomic_DNA"/>
</dbReference>
<dbReference type="STRING" id="765440.A0A0C3G253"/>
<dbReference type="Proteomes" id="UP000054166">
    <property type="component" value="Unassembled WGS sequence"/>
</dbReference>
<name>A0A0C3G253_PILCF</name>